<evidence type="ECO:0000256" key="4">
    <source>
        <dbReference type="ARBA" id="ARBA00023136"/>
    </source>
</evidence>
<dbReference type="AlphaFoldDB" id="S4XVZ6"/>
<dbReference type="Pfam" id="PF07690">
    <property type="entry name" value="MFS_1"/>
    <property type="match status" value="1"/>
</dbReference>
<feature type="transmembrane region" description="Helical" evidence="5">
    <location>
        <begin position="422"/>
        <end position="442"/>
    </location>
</feature>
<dbReference type="GO" id="GO:0016020">
    <property type="term" value="C:membrane"/>
    <property type="evidence" value="ECO:0007669"/>
    <property type="project" value="UniProtKB-SubCell"/>
</dbReference>
<keyword evidence="4 5" id="KW-0472">Membrane</keyword>
<dbReference type="InterPro" id="IPR036259">
    <property type="entry name" value="MFS_trans_sf"/>
</dbReference>
<dbReference type="PANTHER" id="PTHR11662">
    <property type="entry name" value="SOLUTE CARRIER FAMILY 17"/>
    <property type="match status" value="1"/>
</dbReference>
<keyword evidence="2 5" id="KW-0812">Transmembrane</keyword>
<keyword evidence="3 5" id="KW-1133">Transmembrane helix</keyword>
<accession>S4XVZ6</accession>
<dbReference type="PROSITE" id="PS50850">
    <property type="entry name" value="MFS"/>
    <property type="match status" value="1"/>
</dbReference>
<dbReference type="KEGG" id="scu:SCE1572_20565"/>
<feature type="transmembrane region" description="Helical" evidence="5">
    <location>
        <begin position="260"/>
        <end position="280"/>
    </location>
</feature>
<evidence type="ECO:0000256" key="1">
    <source>
        <dbReference type="ARBA" id="ARBA00004141"/>
    </source>
</evidence>
<dbReference type="Gene3D" id="1.20.1250.20">
    <property type="entry name" value="MFS general substrate transporter like domains"/>
    <property type="match status" value="2"/>
</dbReference>
<feature type="transmembrane region" description="Helical" evidence="5">
    <location>
        <begin position="333"/>
        <end position="349"/>
    </location>
</feature>
<dbReference type="SUPFAM" id="SSF103473">
    <property type="entry name" value="MFS general substrate transporter"/>
    <property type="match status" value="1"/>
</dbReference>
<comment type="subcellular location">
    <subcellularLocation>
        <location evidence="1">Membrane</location>
        <topology evidence="1">Multi-pass membrane protein</topology>
    </subcellularLocation>
</comment>
<evidence type="ECO:0000256" key="5">
    <source>
        <dbReference type="SAM" id="Phobius"/>
    </source>
</evidence>
<feature type="transmembrane region" description="Helical" evidence="5">
    <location>
        <begin position="112"/>
        <end position="130"/>
    </location>
</feature>
<feature type="transmembrane region" description="Helical" evidence="5">
    <location>
        <begin position="388"/>
        <end position="410"/>
    </location>
</feature>
<dbReference type="GO" id="GO:0015134">
    <property type="term" value="F:hexuronate transmembrane transporter activity"/>
    <property type="evidence" value="ECO:0007669"/>
    <property type="project" value="TreeGrafter"/>
</dbReference>
<dbReference type="PANTHER" id="PTHR11662:SF285">
    <property type="entry name" value="HEXURONATE TRANSPORTER"/>
    <property type="match status" value="1"/>
</dbReference>
<evidence type="ECO:0000313" key="8">
    <source>
        <dbReference type="Proteomes" id="UP000014803"/>
    </source>
</evidence>
<evidence type="ECO:0000256" key="3">
    <source>
        <dbReference type="ARBA" id="ARBA00022989"/>
    </source>
</evidence>
<reference evidence="7 8" key="1">
    <citation type="journal article" date="2013" name="Sci. Rep.">
        <title>Extraordinary expansion of a Sorangium cellulosum genome from an alkaline milieu.</title>
        <authorList>
            <person name="Han K."/>
            <person name="Li Z.F."/>
            <person name="Peng R."/>
            <person name="Zhu L.P."/>
            <person name="Zhou T."/>
            <person name="Wang L.G."/>
            <person name="Li S.G."/>
            <person name="Zhang X.B."/>
            <person name="Hu W."/>
            <person name="Wu Z.H."/>
            <person name="Qin N."/>
            <person name="Li Y.Z."/>
        </authorList>
    </citation>
    <scope>NUCLEOTIDE SEQUENCE [LARGE SCALE GENOMIC DNA]</scope>
    <source>
        <strain evidence="7 8">So0157-2</strain>
    </source>
</reference>
<dbReference type="STRING" id="1254432.SCE1572_20565"/>
<evidence type="ECO:0000256" key="2">
    <source>
        <dbReference type="ARBA" id="ARBA00022692"/>
    </source>
</evidence>
<feature type="transmembrane region" description="Helical" evidence="5">
    <location>
        <begin position="167"/>
        <end position="194"/>
    </location>
</feature>
<gene>
    <name evidence="7" type="ORF">SCE1572_20565</name>
</gene>
<dbReference type="InterPro" id="IPR020846">
    <property type="entry name" value="MFS_dom"/>
</dbReference>
<evidence type="ECO:0000259" key="6">
    <source>
        <dbReference type="PROSITE" id="PS50850"/>
    </source>
</evidence>
<name>S4XVZ6_SORCE</name>
<feature type="transmembrane region" description="Helical" evidence="5">
    <location>
        <begin position="300"/>
        <end position="321"/>
    </location>
</feature>
<feature type="domain" description="Major facilitator superfamily (MFS) profile" evidence="6">
    <location>
        <begin position="46"/>
        <end position="446"/>
    </location>
</feature>
<evidence type="ECO:0000313" key="7">
    <source>
        <dbReference type="EMBL" id="AGP36674.1"/>
    </source>
</evidence>
<dbReference type="CDD" id="cd17319">
    <property type="entry name" value="MFS_ExuT_GudP_like"/>
    <property type="match status" value="1"/>
</dbReference>
<dbReference type="HOGENOM" id="CLU_001265_5_1_7"/>
<dbReference type="InterPro" id="IPR050382">
    <property type="entry name" value="MFS_Na/Anion_cotransporter"/>
</dbReference>
<dbReference type="eggNOG" id="COG2271">
    <property type="taxonomic scope" value="Bacteria"/>
</dbReference>
<sequence>MGEVSMVVKPDVAASAPPLHGGAERSYGDDAAPTVITGVGRYRWVICALLFTAATINYVDRQVLGVLKTTLQRELGYNDIDYGNIVTSFQAAYAIGMLTMGRLMDRIGTRRGFSFAVGFWSLAAAAHALVGSAGGLSAARFALGIGEAGMFPGALKTIAEWFPKKERALATGLFNSGTNIGAIVCPLVVPWIAVTWGWRAAFALTGAIGALWIVAWLILYTPLAQNPRVSPAERAYITSEPSPAPGKIGWLTLVPHRQTWAFAIGKFMTDPFWWLYLFWVPDFLNRKHGLNLLQIGPPLVTIYLLSDVGSIAGGWFSSMLMRRGWTANAARKTAMLVCALGVAPVFLATRTDSLWVAVLLLGLATAAHQGFSANLFTLTTDMFPSQAVGSAVGLGGMAGAIGGMLIAQIAGRVLQLTGSYSILFIMAASAYLLALAIIHVLVPRLEAARLNQG</sequence>
<dbReference type="EMBL" id="CP003969">
    <property type="protein sequence ID" value="AGP36674.1"/>
    <property type="molecule type" value="Genomic_DNA"/>
</dbReference>
<dbReference type="PATRIC" id="fig|1254432.3.peg.4642"/>
<protein>
    <recommendedName>
        <fullName evidence="6">Major facilitator superfamily (MFS) profile domain-containing protein</fullName>
    </recommendedName>
</protein>
<dbReference type="Proteomes" id="UP000014803">
    <property type="component" value="Chromosome"/>
</dbReference>
<feature type="transmembrane region" description="Helical" evidence="5">
    <location>
        <begin position="200"/>
        <end position="220"/>
    </location>
</feature>
<proteinExistence type="predicted"/>
<feature type="transmembrane region" description="Helical" evidence="5">
    <location>
        <begin position="355"/>
        <end position="376"/>
    </location>
</feature>
<dbReference type="InterPro" id="IPR011701">
    <property type="entry name" value="MFS"/>
</dbReference>
<organism evidence="7 8">
    <name type="scientific">Sorangium cellulosum So0157-2</name>
    <dbReference type="NCBI Taxonomy" id="1254432"/>
    <lineage>
        <taxon>Bacteria</taxon>
        <taxon>Pseudomonadati</taxon>
        <taxon>Myxococcota</taxon>
        <taxon>Polyangia</taxon>
        <taxon>Polyangiales</taxon>
        <taxon>Polyangiaceae</taxon>
        <taxon>Sorangium</taxon>
    </lineage>
</organism>